<sequence>MDASITREREKCTHNLDNHFTILKTFHSCQPFYNNLDQIDGKRHSNRSEDGNKTMSEPLRRLGCVFTTVKNVVLAYLISILSMLVSSRCFIPLRILLLCFADKSLYVKM</sequence>
<accession>A0A2D4HX31</accession>
<keyword evidence="1" id="KW-1133">Transmembrane helix</keyword>
<feature type="transmembrane region" description="Helical" evidence="1">
    <location>
        <begin position="73"/>
        <end position="100"/>
    </location>
</feature>
<organism evidence="2">
    <name type="scientific">Micrurus lemniscatus lemniscatus</name>
    <dbReference type="NCBI Taxonomy" id="129467"/>
    <lineage>
        <taxon>Eukaryota</taxon>
        <taxon>Metazoa</taxon>
        <taxon>Chordata</taxon>
        <taxon>Craniata</taxon>
        <taxon>Vertebrata</taxon>
        <taxon>Euteleostomi</taxon>
        <taxon>Lepidosauria</taxon>
        <taxon>Squamata</taxon>
        <taxon>Bifurcata</taxon>
        <taxon>Unidentata</taxon>
        <taxon>Episquamata</taxon>
        <taxon>Toxicofera</taxon>
        <taxon>Serpentes</taxon>
        <taxon>Colubroidea</taxon>
        <taxon>Elapidae</taxon>
        <taxon>Elapinae</taxon>
        <taxon>Micrurus</taxon>
    </lineage>
</organism>
<reference evidence="2" key="2">
    <citation type="submission" date="2017-11" db="EMBL/GenBank/DDBJ databases">
        <title>Coralsnake Venomics: Analyses of Venom Gland Transcriptomes and Proteomes of Six Brazilian Taxa.</title>
        <authorList>
            <person name="Aird S.D."/>
            <person name="Jorge da Silva N."/>
            <person name="Qiu L."/>
            <person name="Villar-Briones A."/>
            <person name="Aparecida-Saddi V."/>
            <person name="Campos-Telles M.P."/>
            <person name="Grau M."/>
            <person name="Mikheyev A.S."/>
        </authorList>
    </citation>
    <scope>NUCLEOTIDE SEQUENCE</scope>
    <source>
        <tissue evidence="2">Venom_gland</tissue>
    </source>
</reference>
<dbReference type="AlphaFoldDB" id="A0A2D4HX31"/>
<reference evidence="2" key="1">
    <citation type="submission" date="2017-07" db="EMBL/GenBank/DDBJ databases">
        <authorList>
            <person name="Mikheyev A."/>
            <person name="Grau M."/>
        </authorList>
    </citation>
    <scope>NUCLEOTIDE SEQUENCE</scope>
    <source>
        <tissue evidence="2">Venom_gland</tissue>
    </source>
</reference>
<protein>
    <submittedName>
        <fullName evidence="2">Uncharacterized protein</fullName>
    </submittedName>
</protein>
<dbReference type="EMBL" id="IACK01067909">
    <property type="protein sequence ID" value="LAA76515.1"/>
    <property type="molecule type" value="Transcribed_RNA"/>
</dbReference>
<keyword evidence="1" id="KW-0472">Membrane</keyword>
<proteinExistence type="predicted"/>
<evidence type="ECO:0000256" key="1">
    <source>
        <dbReference type="SAM" id="Phobius"/>
    </source>
</evidence>
<evidence type="ECO:0000313" key="2">
    <source>
        <dbReference type="EMBL" id="LAA76515.1"/>
    </source>
</evidence>
<keyword evidence="1" id="KW-0812">Transmembrane</keyword>
<name>A0A2D4HX31_MICLE</name>